<keyword evidence="6" id="KW-1185">Reference proteome</keyword>
<evidence type="ECO:0008006" key="7">
    <source>
        <dbReference type="Google" id="ProtNLM"/>
    </source>
</evidence>
<evidence type="ECO:0000313" key="6">
    <source>
        <dbReference type="Proteomes" id="UP000256345"/>
    </source>
</evidence>
<sequence>MSPYLRFRRAASSLVLLSALCWAIPAAAVADTAITFGTRTALRSEVLGEERPLWVSLPERYADSPSTRYPVLYVLDGESHFLHVATLVQFLARHGNLPEMIVVGVPNTDDRVRDFTPPPLKTERIGDGRLLSEASPTAGGADRFLRFLTEELVPDMDARYRTQPYRVLVGHSLGGLFAVHALVHKPESFHAYLAIEPSLHWNSGELARRAPEVFSHLSAPARGLYVIESVYEAGISGQYVRAFAKALRQRKLPALTWRYDEVGGEDHSSIPHRGTYDGLRFFFSGWKPAEKLRATGDLAQLEAHYAGLTRRVGYPVQLPEQLLNRLGYRLLQEKRISEALVAFERNVALYSDSANAYDSLGEGLEAAGRLQESLASYERALALAREHENPDVPLFQKGVDRLRARLAAQPPAR</sequence>
<keyword evidence="3" id="KW-0802">TPR repeat</keyword>
<accession>A0ABX9JWT3</accession>
<gene>
    <name evidence="5" type="ORF">ATI61_108223</name>
</gene>
<dbReference type="Pfam" id="PF00756">
    <property type="entry name" value="Esterase"/>
    <property type="match status" value="1"/>
</dbReference>
<evidence type="ECO:0000313" key="5">
    <source>
        <dbReference type="EMBL" id="REG28685.1"/>
    </source>
</evidence>
<dbReference type="InterPro" id="IPR019734">
    <property type="entry name" value="TPR_rpt"/>
</dbReference>
<dbReference type="Gene3D" id="3.40.50.1820">
    <property type="entry name" value="alpha/beta hydrolase"/>
    <property type="match status" value="1"/>
</dbReference>
<dbReference type="InterPro" id="IPR011990">
    <property type="entry name" value="TPR-like_helical_dom_sf"/>
</dbReference>
<dbReference type="SMART" id="SM00028">
    <property type="entry name" value="TPR"/>
    <property type="match status" value="2"/>
</dbReference>
<dbReference type="SUPFAM" id="SSF48452">
    <property type="entry name" value="TPR-like"/>
    <property type="match status" value="1"/>
</dbReference>
<dbReference type="PROSITE" id="PS50005">
    <property type="entry name" value="TPR"/>
    <property type="match status" value="1"/>
</dbReference>
<keyword evidence="2" id="KW-0378">Hydrolase</keyword>
<dbReference type="InterPro" id="IPR029058">
    <property type="entry name" value="AB_hydrolase_fold"/>
</dbReference>
<dbReference type="InterPro" id="IPR052558">
    <property type="entry name" value="Siderophore_Hydrolase_D"/>
</dbReference>
<dbReference type="Proteomes" id="UP000256345">
    <property type="component" value="Unassembled WGS sequence"/>
</dbReference>
<organism evidence="5 6">
    <name type="scientific">Archangium gephyra</name>
    <dbReference type="NCBI Taxonomy" id="48"/>
    <lineage>
        <taxon>Bacteria</taxon>
        <taxon>Pseudomonadati</taxon>
        <taxon>Myxococcota</taxon>
        <taxon>Myxococcia</taxon>
        <taxon>Myxococcales</taxon>
        <taxon>Cystobacterineae</taxon>
        <taxon>Archangiaceae</taxon>
        <taxon>Archangium</taxon>
    </lineage>
</organism>
<dbReference type="PANTHER" id="PTHR40841">
    <property type="entry name" value="SIDEROPHORE TRIACETYLFUSARININE C ESTERASE"/>
    <property type="match status" value="1"/>
</dbReference>
<keyword evidence="4" id="KW-0732">Signal</keyword>
<comment type="similarity">
    <text evidence="1">Belongs to the esterase D family.</text>
</comment>
<comment type="caution">
    <text evidence="5">The sequence shown here is derived from an EMBL/GenBank/DDBJ whole genome shotgun (WGS) entry which is preliminary data.</text>
</comment>
<proteinExistence type="inferred from homology"/>
<reference evidence="5 6" key="1">
    <citation type="submission" date="2018-08" db="EMBL/GenBank/DDBJ databases">
        <title>Genomic Encyclopedia of Archaeal and Bacterial Type Strains, Phase II (KMG-II): from individual species to whole genera.</title>
        <authorList>
            <person name="Goeker M."/>
        </authorList>
    </citation>
    <scope>NUCLEOTIDE SEQUENCE [LARGE SCALE GENOMIC DNA]</scope>
    <source>
        <strain evidence="5 6">DSM 2261</strain>
    </source>
</reference>
<evidence type="ECO:0000256" key="4">
    <source>
        <dbReference type="SAM" id="SignalP"/>
    </source>
</evidence>
<name>A0ABX9JWT3_9BACT</name>
<protein>
    <recommendedName>
        <fullName evidence="7">Esterase</fullName>
    </recommendedName>
</protein>
<feature type="signal peptide" evidence="4">
    <location>
        <begin position="1"/>
        <end position="28"/>
    </location>
</feature>
<feature type="repeat" description="TPR" evidence="3">
    <location>
        <begin position="354"/>
        <end position="387"/>
    </location>
</feature>
<feature type="chain" id="PRO_5045187778" description="Esterase" evidence="4">
    <location>
        <begin position="29"/>
        <end position="413"/>
    </location>
</feature>
<evidence type="ECO:0000256" key="1">
    <source>
        <dbReference type="ARBA" id="ARBA00005622"/>
    </source>
</evidence>
<dbReference type="EMBL" id="QUMU01000008">
    <property type="protein sequence ID" value="REG28685.1"/>
    <property type="molecule type" value="Genomic_DNA"/>
</dbReference>
<dbReference type="PANTHER" id="PTHR40841:SF2">
    <property type="entry name" value="SIDEROPHORE-DEGRADING ESTERASE (EUROFUNG)"/>
    <property type="match status" value="1"/>
</dbReference>
<evidence type="ECO:0000256" key="3">
    <source>
        <dbReference type="PROSITE-ProRule" id="PRU00339"/>
    </source>
</evidence>
<dbReference type="InterPro" id="IPR000801">
    <property type="entry name" value="Esterase-like"/>
</dbReference>
<dbReference type="SUPFAM" id="SSF53474">
    <property type="entry name" value="alpha/beta-Hydrolases"/>
    <property type="match status" value="1"/>
</dbReference>
<evidence type="ECO:0000256" key="2">
    <source>
        <dbReference type="ARBA" id="ARBA00022801"/>
    </source>
</evidence>